<keyword evidence="2" id="KW-0540">Nuclease</keyword>
<evidence type="ECO:0000313" key="3">
    <source>
        <dbReference type="Proteomes" id="UP001596203"/>
    </source>
</evidence>
<dbReference type="Gene3D" id="3.90.1570.10">
    <property type="entry name" value="tt1808, chain A"/>
    <property type="match status" value="1"/>
</dbReference>
<dbReference type="EMBL" id="JBHSPR010000032">
    <property type="protein sequence ID" value="MFC6020206.1"/>
    <property type="molecule type" value="Genomic_DNA"/>
</dbReference>
<proteinExistence type="predicted"/>
<evidence type="ECO:0000313" key="2">
    <source>
        <dbReference type="EMBL" id="MFC6020206.1"/>
    </source>
</evidence>
<dbReference type="PANTHER" id="PTHR35400:SF3">
    <property type="entry name" value="SLL1072 PROTEIN"/>
    <property type="match status" value="1"/>
</dbReference>
<dbReference type="InterPro" id="IPR008538">
    <property type="entry name" value="Uma2"/>
</dbReference>
<dbReference type="CDD" id="cd06260">
    <property type="entry name" value="DUF820-like"/>
    <property type="match status" value="1"/>
</dbReference>
<dbReference type="InterPro" id="IPR011335">
    <property type="entry name" value="Restrct_endonuc-II-like"/>
</dbReference>
<name>A0ABW1KG25_9ACTN</name>
<gene>
    <name evidence="2" type="ORF">ACFP2T_29060</name>
</gene>
<dbReference type="RefSeq" id="WP_377427127.1">
    <property type="nucleotide sequence ID" value="NZ_JBHSPR010000032.1"/>
</dbReference>
<comment type="caution">
    <text evidence="2">The sequence shown here is derived from an EMBL/GenBank/DDBJ whole genome shotgun (WGS) entry which is preliminary data.</text>
</comment>
<reference evidence="3" key="1">
    <citation type="journal article" date="2019" name="Int. J. Syst. Evol. Microbiol.">
        <title>The Global Catalogue of Microorganisms (GCM) 10K type strain sequencing project: providing services to taxonomists for standard genome sequencing and annotation.</title>
        <authorList>
            <consortium name="The Broad Institute Genomics Platform"/>
            <consortium name="The Broad Institute Genome Sequencing Center for Infectious Disease"/>
            <person name="Wu L."/>
            <person name="Ma J."/>
        </authorList>
    </citation>
    <scope>NUCLEOTIDE SEQUENCE [LARGE SCALE GENOMIC DNA]</scope>
    <source>
        <strain evidence="3">ZS-35-S2</strain>
    </source>
</reference>
<keyword evidence="2" id="KW-0378">Hydrolase</keyword>
<keyword evidence="2" id="KW-0255">Endonuclease</keyword>
<dbReference type="SUPFAM" id="SSF52980">
    <property type="entry name" value="Restriction endonuclease-like"/>
    <property type="match status" value="1"/>
</dbReference>
<dbReference type="PANTHER" id="PTHR35400">
    <property type="entry name" value="SLR1083 PROTEIN"/>
    <property type="match status" value="1"/>
</dbReference>
<dbReference type="InterPro" id="IPR012296">
    <property type="entry name" value="Nuclease_put_TT1808"/>
</dbReference>
<evidence type="ECO:0000259" key="1">
    <source>
        <dbReference type="Pfam" id="PF05685"/>
    </source>
</evidence>
<dbReference type="Proteomes" id="UP001596203">
    <property type="component" value="Unassembled WGS sequence"/>
</dbReference>
<feature type="domain" description="Putative restriction endonuclease" evidence="1">
    <location>
        <begin position="27"/>
        <end position="190"/>
    </location>
</feature>
<sequence length="200" mass="22242">MSAEPIAQTPGPWQPDPIRQRQASYTLEDLLHLPPDAPRVELLDGVIHVVPSPTLGHQNISGLLWNWLRRHLPGHLRAAQAVGVSLSANFTREPDVLVHLAEVAPNRSFLLPHEVVLAVEVVSPGTRRTDRFSKPAEYAGAGIPGYWRVEQDPVRVYAYRLADRPGRSGDREYELLAETADLLEVEQPFPVKLPIAEITP</sequence>
<keyword evidence="3" id="KW-1185">Reference proteome</keyword>
<organism evidence="2 3">
    <name type="scientific">Plantactinospora solaniradicis</name>
    <dbReference type="NCBI Taxonomy" id="1723736"/>
    <lineage>
        <taxon>Bacteria</taxon>
        <taxon>Bacillati</taxon>
        <taxon>Actinomycetota</taxon>
        <taxon>Actinomycetes</taxon>
        <taxon>Micromonosporales</taxon>
        <taxon>Micromonosporaceae</taxon>
        <taxon>Plantactinospora</taxon>
    </lineage>
</organism>
<dbReference type="GO" id="GO:0004519">
    <property type="term" value="F:endonuclease activity"/>
    <property type="evidence" value="ECO:0007669"/>
    <property type="project" value="UniProtKB-KW"/>
</dbReference>
<accession>A0ABW1KG25</accession>
<protein>
    <submittedName>
        <fullName evidence="2">Uma2 family endonuclease</fullName>
    </submittedName>
</protein>
<dbReference type="Pfam" id="PF05685">
    <property type="entry name" value="Uma2"/>
    <property type="match status" value="1"/>
</dbReference>